<dbReference type="SUPFAM" id="SSF109604">
    <property type="entry name" value="HD-domain/PDEase-like"/>
    <property type="match status" value="1"/>
</dbReference>
<dbReference type="HOGENOM" id="CLU_012300_3_0_4"/>
<evidence type="ECO:0000256" key="1">
    <source>
        <dbReference type="RuleBase" id="RU003847"/>
    </source>
</evidence>
<dbReference type="GO" id="GO:0015949">
    <property type="term" value="P:nucleobase-containing small molecule interconversion"/>
    <property type="evidence" value="ECO:0007669"/>
    <property type="project" value="UniProtKB-ARBA"/>
</dbReference>
<dbReference type="CDD" id="cd04876">
    <property type="entry name" value="ACT_RelA-SpoT"/>
    <property type="match status" value="1"/>
</dbReference>
<evidence type="ECO:0000313" key="6">
    <source>
        <dbReference type="EMBL" id="EFV95622.1"/>
    </source>
</evidence>
<feature type="domain" description="TGS" evidence="5">
    <location>
        <begin position="480"/>
        <end position="541"/>
    </location>
</feature>
<gene>
    <name evidence="6" type="ORF">HMPREF0551_0530</name>
</gene>
<dbReference type="NCBIfam" id="TIGR00691">
    <property type="entry name" value="spoT_relA"/>
    <property type="match status" value="1"/>
</dbReference>
<evidence type="ECO:0000313" key="7">
    <source>
        <dbReference type="Proteomes" id="UP000011021"/>
    </source>
</evidence>
<sequence>MPSSSGSDTDTAPVMTDAPGSLPATEHNPGDEASRQAPASATDPSRPERKAPNPNERPADDEFAQPTAAPVITAFTPAAHLAPSAGGDEPTWADLVSLEPLLAEARTYLPETDLQRIRSAFRLAEQAHSGQKRSSGEPYITHPISVALICASWQLDADALCAALLHDTLEDTAVSQAELNQQFGRVVAEMVDGLSKLDKMEFGSRETAQAETFRKMLLAMARDVRVILVKLADRLHNMRTLDAVSRHRQVRIANETIEIYAPIANRLGLHSLFRELQDLSFRYQHPLRYRTLAKAMQVAARTRRDAFGRVTSTIEKALARMGVQAEISAREKSLYSIYRKMVDKHVSFSEVYDLFGVRLIVPDLAACYLALGAIHSAFKPNTSRFKDFIAIPKKNGYQSLHTTVVGPHGGGIEFQIRTPQMHRVAEAGVAAHWIYKTEGENAGNQQIKTLDWLKSLLDIQQQTGDSLEFIDHVKVDLYPDAVYVFTPKGQIRGLPRGATVIDFAYSVHTDLGNQCVAARINGDPVPLRTELTHGDIIEIIADPNARPSPSWLTFARTGKARAEIRHFLRRMKYDESVELGRRLMTQSLASLRIDIDELDPAVLDKAARDTAAKSLTDLYADIGLGLKLAPVVARAISLDISGGTGRSAVTSALAPHTAPIVIQSIDGISLQAATCCHPVPGDRIIGQMRGGHGLSIHRMDCETARKQISRDAERWIDVEWDEEVSGMFRTLIEITADDERGILGRIASEITASNADILQVAMDTESEQVAIIRFTLQVQDRDHLAEVFRRLRKLPQTRTITRA</sequence>
<dbReference type="PROSITE" id="PS51880">
    <property type="entry name" value="TGS"/>
    <property type="match status" value="1"/>
</dbReference>
<evidence type="ECO:0000259" key="5">
    <source>
        <dbReference type="PROSITE" id="PS51880"/>
    </source>
</evidence>
<dbReference type="Pfam" id="PF13291">
    <property type="entry name" value="ACT_4"/>
    <property type="match status" value="1"/>
</dbReference>
<protein>
    <submittedName>
        <fullName evidence="6">RelA/SpoT family protein</fullName>
    </submittedName>
</protein>
<dbReference type="CDD" id="cd00077">
    <property type="entry name" value="HDc"/>
    <property type="match status" value="1"/>
</dbReference>
<organism evidence="6 7">
    <name type="scientific">Lautropia mirabilis ATCC 51599</name>
    <dbReference type="NCBI Taxonomy" id="887898"/>
    <lineage>
        <taxon>Bacteria</taxon>
        <taxon>Pseudomonadati</taxon>
        <taxon>Pseudomonadota</taxon>
        <taxon>Betaproteobacteria</taxon>
        <taxon>Burkholderiales</taxon>
        <taxon>Burkholderiaceae</taxon>
        <taxon>Lautropia</taxon>
    </lineage>
</organism>
<feature type="compositionally biased region" description="Polar residues" evidence="2">
    <location>
        <begin position="1"/>
        <end position="10"/>
    </location>
</feature>
<dbReference type="GO" id="GO:0008728">
    <property type="term" value="F:GTP diphosphokinase activity"/>
    <property type="evidence" value="ECO:0007669"/>
    <property type="project" value="TreeGrafter"/>
</dbReference>
<dbReference type="Gene3D" id="3.30.70.260">
    <property type="match status" value="1"/>
</dbReference>
<dbReference type="PANTHER" id="PTHR21262:SF36">
    <property type="entry name" value="BIFUNCTIONAL (P)PPGPP SYNTHASE_HYDROLASE SPOT"/>
    <property type="match status" value="1"/>
</dbReference>
<dbReference type="InterPro" id="IPR002912">
    <property type="entry name" value="ACT_dom"/>
</dbReference>
<dbReference type="InterPro" id="IPR045600">
    <property type="entry name" value="RelA/SpoT_AH_RIS"/>
</dbReference>
<dbReference type="SUPFAM" id="SSF55021">
    <property type="entry name" value="ACT-like"/>
    <property type="match status" value="1"/>
</dbReference>
<dbReference type="Proteomes" id="UP000011021">
    <property type="component" value="Unassembled WGS sequence"/>
</dbReference>
<dbReference type="InterPro" id="IPR004095">
    <property type="entry name" value="TGS"/>
</dbReference>
<dbReference type="SMART" id="SM00954">
    <property type="entry name" value="RelA_SpoT"/>
    <property type="match status" value="1"/>
</dbReference>
<dbReference type="PROSITE" id="PS51671">
    <property type="entry name" value="ACT"/>
    <property type="match status" value="1"/>
</dbReference>
<evidence type="ECO:0000259" key="4">
    <source>
        <dbReference type="PROSITE" id="PS51831"/>
    </source>
</evidence>
<dbReference type="CDD" id="cd05399">
    <property type="entry name" value="NT_Rel-Spo_like"/>
    <property type="match status" value="1"/>
</dbReference>
<dbReference type="FunFam" id="1.10.3210.10:FF:000001">
    <property type="entry name" value="GTP pyrophosphokinase RelA"/>
    <property type="match status" value="1"/>
</dbReference>
<dbReference type="InterPro" id="IPR003607">
    <property type="entry name" value="HD/PDEase_dom"/>
</dbReference>
<accession>E7RV18</accession>
<dbReference type="SUPFAM" id="SSF81301">
    <property type="entry name" value="Nucleotidyltransferase"/>
    <property type="match status" value="1"/>
</dbReference>
<keyword evidence="7" id="KW-1185">Reference proteome</keyword>
<dbReference type="SMART" id="SM00471">
    <property type="entry name" value="HDc"/>
    <property type="match status" value="1"/>
</dbReference>
<dbReference type="Pfam" id="PF04607">
    <property type="entry name" value="RelA_SpoT"/>
    <property type="match status" value="1"/>
</dbReference>
<dbReference type="Pfam" id="PF19296">
    <property type="entry name" value="RelA_AH_RIS"/>
    <property type="match status" value="1"/>
</dbReference>
<dbReference type="GO" id="GO:0005886">
    <property type="term" value="C:plasma membrane"/>
    <property type="evidence" value="ECO:0007669"/>
    <property type="project" value="TreeGrafter"/>
</dbReference>
<dbReference type="GO" id="GO:0015969">
    <property type="term" value="P:guanosine tetraphosphate metabolic process"/>
    <property type="evidence" value="ECO:0007669"/>
    <property type="project" value="InterPro"/>
</dbReference>
<dbReference type="GO" id="GO:0008893">
    <property type="term" value="F:guanosine-3',5'-bis(diphosphate) 3'-diphosphatase activity"/>
    <property type="evidence" value="ECO:0007669"/>
    <property type="project" value="TreeGrafter"/>
</dbReference>
<dbReference type="GO" id="GO:0042594">
    <property type="term" value="P:response to starvation"/>
    <property type="evidence" value="ECO:0007669"/>
    <property type="project" value="TreeGrafter"/>
</dbReference>
<dbReference type="InterPro" id="IPR012676">
    <property type="entry name" value="TGS-like"/>
</dbReference>
<dbReference type="InterPro" id="IPR033655">
    <property type="entry name" value="TGS_RelA/SpoT"/>
</dbReference>
<comment type="similarity">
    <text evidence="1">Belongs to the relA/spoT family.</text>
</comment>
<dbReference type="Gene3D" id="1.10.3210.10">
    <property type="entry name" value="Hypothetical protein af1432"/>
    <property type="match status" value="1"/>
</dbReference>
<dbReference type="Gene3D" id="3.30.460.10">
    <property type="entry name" value="Beta Polymerase, domain 2"/>
    <property type="match status" value="1"/>
</dbReference>
<dbReference type="FunFam" id="3.30.460.10:FF:000001">
    <property type="entry name" value="GTP pyrophosphokinase RelA"/>
    <property type="match status" value="1"/>
</dbReference>
<proteinExistence type="inferred from homology"/>
<dbReference type="CDD" id="cd01668">
    <property type="entry name" value="TGS_RSH"/>
    <property type="match status" value="1"/>
</dbReference>
<dbReference type="InterPro" id="IPR043519">
    <property type="entry name" value="NT_sf"/>
</dbReference>
<dbReference type="Gene3D" id="3.10.20.30">
    <property type="match status" value="1"/>
</dbReference>
<comment type="function">
    <text evidence="1">In eubacteria ppGpp (guanosine 3'-diphosphate 5'-diphosphate) is a mediator of the stringent response that coordinates a variety of cellular activities in response to changes in nutritional abundance.</text>
</comment>
<feature type="domain" description="HD" evidence="4">
    <location>
        <begin position="139"/>
        <end position="238"/>
    </location>
</feature>
<dbReference type="InterPro" id="IPR007685">
    <property type="entry name" value="RelA_SpoT"/>
</dbReference>
<dbReference type="InterPro" id="IPR012675">
    <property type="entry name" value="Beta-grasp_dom_sf"/>
</dbReference>
<dbReference type="EMBL" id="AEQP01000002">
    <property type="protein sequence ID" value="EFV95622.1"/>
    <property type="molecule type" value="Genomic_DNA"/>
</dbReference>
<dbReference type="PANTHER" id="PTHR21262">
    <property type="entry name" value="GUANOSINE-3',5'-BIS DIPHOSPHATE 3'-PYROPHOSPHOHYDROLASE"/>
    <property type="match status" value="1"/>
</dbReference>
<name>E7RV18_9BURK</name>
<dbReference type="AlphaFoldDB" id="E7RV18"/>
<dbReference type="PROSITE" id="PS51831">
    <property type="entry name" value="HD"/>
    <property type="match status" value="1"/>
</dbReference>
<comment type="caution">
    <text evidence="6">The sequence shown here is derived from an EMBL/GenBank/DDBJ whole genome shotgun (WGS) entry which is preliminary data.</text>
</comment>
<feature type="region of interest" description="Disordered" evidence="2">
    <location>
        <begin position="1"/>
        <end position="62"/>
    </location>
</feature>
<reference evidence="6 7" key="1">
    <citation type="submission" date="2010-12" db="EMBL/GenBank/DDBJ databases">
        <authorList>
            <person name="Muzny D."/>
            <person name="Qin X."/>
            <person name="Deng J."/>
            <person name="Jiang H."/>
            <person name="Liu Y."/>
            <person name="Qu J."/>
            <person name="Song X.-Z."/>
            <person name="Zhang L."/>
            <person name="Thornton R."/>
            <person name="Coyle M."/>
            <person name="Francisco L."/>
            <person name="Jackson L."/>
            <person name="Javaid M."/>
            <person name="Korchina V."/>
            <person name="Kovar C."/>
            <person name="Mata R."/>
            <person name="Mathew T."/>
            <person name="Ngo R."/>
            <person name="Nguyen L."/>
            <person name="Nguyen N."/>
            <person name="Okwuonu G."/>
            <person name="Ongeri F."/>
            <person name="Pham C."/>
            <person name="Simmons D."/>
            <person name="Wilczek-Boney K."/>
            <person name="Hale W."/>
            <person name="Jakkamsetti A."/>
            <person name="Pham P."/>
            <person name="Ruth R."/>
            <person name="San Lucas F."/>
            <person name="Warren J."/>
            <person name="Zhang J."/>
            <person name="Zhao Z."/>
            <person name="Zhou C."/>
            <person name="Zhu D."/>
            <person name="Lee S."/>
            <person name="Bess C."/>
            <person name="Blankenburg K."/>
            <person name="Forbes L."/>
            <person name="Fu Q."/>
            <person name="Gubbala S."/>
            <person name="Hirani K."/>
            <person name="Jayaseelan J.C."/>
            <person name="Lara F."/>
            <person name="Munidasa M."/>
            <person name="Palculict T."/>
            <person name="Patil S."/>
            <person name="Pu L.-L."/>
            <person name="Saada N."/>
            <person name="Tang L."/>
            <person name="Weissenberger G."/>
            <person name="Zhu Y."/>
            <person name="Hemphill L."/>
            <person name="Shang Y."/>
            <person name="Youmans B."/>
            <person name="Ayvaz T."/>
            <person name="Ross M."/>
            <person name="Santibanez J."/>
            <person name="Aqrawi P."/>
            <person name="Gross S."/>
            <person name="Joshi V."/>
            <person name="Fowler G."/>
            <person name="Nazareth L."/>
            <person name="Reid J."/>
            <person name="Worley K."/>
            <person name="Petrosino J."/>
            <person name="Highlander S."/>
            <person name="Gibbs R."/>
        </authorList>
    </citation>
    <scope>NUCLEOTIDE SEQUENCE [LARGE SCALE GENOMIC DNA]</scope>
    <source>
        <strain evidence="6 7">ATCC 51599</strain>
    </source>
</reference>
<dbReference type="Pfam" id="PF13328">
    <property type="entry name" value="HD_4"/>
    <property type="match status" value="1"/>
</dbReference>
<dbReference type="STRING" id="887898.HMPREF0551_0530"/>
<dbReference type="SUPFAM" id="SSF81271">
    <property type="entry name" value="TGS-like"/>
    <property type="match status" value="1"/>
</dbReference>
<dbReference type="Pfam" id="PF02824">
    <property type="entry name" value="TGS"/>
    <property type="match status" value="1"/>
</dbReference>
<dbReference type="eggNOG" id="COG0317">
    <property type="taxonomic scope" value="Bacteria"/>
</dbReference>
<dbReference type="InterPro" id="IPR006674">
    <property type="entry name" value="HD_domain"/>
</dbReference>
<evidence type="ECO:0000259" key="3">
    <source>
        <dbReference type="PROSITE" id="PS51671"/>
    </source>
</evidence>
<dbReference type="RefSeq" id="WP_005672556.1">
    <property type="nucleotide sequence ID" value="NZ_CP146288.1"/>
</dbReference>
<dbReference type="InterPro" id="IPR004811">
    <property type="entry name" value="RelA/Spo_fam"/>
</dbReference>
<dbReference type="InterPro" id="IPR045865">
    <property type="entry name" value="ACT-like_dom_sf"/>
</dbReference>
<feature type="domain" description="ACT" evidence="3">
    <location>
        <begin position="731"/>
        <end position="803"/>
    </location>
</feature>
<evidence type="ECO:0000256" key="2">
    <source>
        <dbReference type="SAM" id="MobiDB-lite"/>
    </source>
</evidence>
<dbReference type="FunFam" id="3.10.20.30:FF:000002">
    <property type="entry name" value="GTP pyrophosphokinase (RelA/SpoT)"/>
    <property type="match status" value="1"/>
</dbReference>